<organism evidence="2 3">
    <name type="scientific">Sutcliffiella tianshenii</name>
    <dbReference type="NCBI Taxonomy" id="1463404"/>
    <lineage>
        <taxon>Bacteria</taxon>
        <taxon>Bacillati</taxon>
        <taxon>Bacillota</taxon>
        <taxon>Bacilli</taxon>
        <taxon>Bacillales</taxon>
        <taxon>Bacillaceae</taxon>
        <taxon>Sutcliffiella</taxon>
    </lineage>
</organism>
<keyword evidence="1" id="KW-1133">Transmembrane helix</keyword>
<dbReference type="RefSeq" id="WP_204418805.1">
    <property type="nucleotide sequence ID" value="NZ_JAFBED010000011.1"/>
</dbReference>
<keyword evidence="1" id="KW-0812">Transmembrane</keyword>
<evidence type="ECO:0000256" key="1">
    <source>
        <dbReference type="SAM" id="Phobius"/>
    </source>
</evidence>
<sequence>MDVKTSALQLKGNKWVKGAVIGSLAASSAFLLKSDSRNKVMKFFRRDKDNQEHEATEEKAD</sequence>
<dbReference type="EMBL" id="JAFBED010000011">
    <property type="protein sequence ID" value="MBM7621861.1"/>
    <property type="molecule type" value="Genomic_DNA"/>
</dbReference>
<reference evidence="2 3" key="1">
    <citation type="submission" date="2021-01" db="EMBL/GenBank/DDBJ databases">
        <title>Genomic Encyclopedia of Type Strains, Phase IV (KMG-IV): sequencing the most valuable type-strain genomes for metagenomic binning, comparative biology and taxonomic classification.</title>
        <authorList>
            <person name="Goeker M."/>
        </authorList>
    </citation>
    <scope>NUCLEOTIDE SEQUENCE [LARGE SCALE GENOMIC DNA]</scope>
    <source>
        <strain evidence="2 3">DSM 25879</strain>
    </source>
</reference>
<dbReference type="Proteomes" id="UP000737402">
    <property type="component" value="Unassembled WGS sequence"/>
</dbReference>
<evidence type="ECO:0000313" key="2">
    <source>
        <dbReference type="EMBL" id="MBM7621861.1"/>
    </source>
</evidence>
<protein>
    <submittedName>
        <fullName evidence="2">Uncharacterized protein</fullName>
    </submittedName>
</protein>
<feature type="transmembrane region" description="Helical" evidence="1">
    <location>
        <begin position="15"/>
        <end position="32"/>
    </location>
</feature>
<proteinExistence type="predicted"/>
<evidence type="ECO:0000313" key="3">
    <source>
        <dbReference type="Proteomes" id="UP000737402"/>
    </source>
</evidence>
<accession>A0ABS2P4S6</accession>
<keyword evidence="1" id="KW-0472">Membrane</keyword>
<comment type="caution">
    <text evidence="2">The sequence shown here is derived from an EMBL/GenBank/DDBJ whole genome shotgun (WGS) entry which is preliminary data.</text>
</comment>
<name>A0ABS2P4S6_9BACI</name>
<gene>
    <name evidence="2" type="ORF">JOC95_003769</name>
</gene>
<keyword evidence="3" id="KW-1185">Reference proteome</keyword>